<evidence type="ECO:0000256" key="1">
    <source>
        <dbReference type="ARBA" id="ARBA00022448"/>
    </source>
</evidence>
<feature type="domain" description="ABC transporter" evidence="4">
    <location>
        <begin position="3"/>
        <end position="33"/>
    </location>
</feature>
<keyword evidence="1" id="KW-0813">Transport</keyword>
<dbReference type="InterPro" id="IPR027417">
    <property type="entry name" value="P-loop_NTPase"/>
</dbReference>
<dbReference type="PANTHER" id="PTHR43776">
    <property type="entry name" value="TRANSPORT ATP-BINDING PROTEIN"/>
    <property type="match status" value="1"/>
</dbReference>
<proteinExistence type="predicted"/>
<dbReference type="SUPFAM" id="SSF52540">
    <property type="entry name" value="P-loop containing nucleoside triphosphate hydrolases"/>
    <property type="match status" value="1"/>
</dbReference>
<dbReference type="Gene3D" id="3.40.50.300">
    <property type="entry name" value="P-loop containing nucleotide triphosphate hydrolases"/>
    <property type="match status" value="1"/>
</dbReference>
<dbReference type="InterPro" id="IPR003439">
    <property type="entry name" value="ABC_transporter-like_ATP-bd"/>
</dbReference>
<evidence type="ECO:0000313" key="5">
    <source>
        <dbReference type="EMBL" id="ASW02460.1"/>
    </source>
</evidence>
<dbReference type="KEGG" id="parb:CJU94_30800"/>
<evidence type="ECO:0000256" key="2">
    <source>
        <dbReference type="ARBA" id="ARBA00022741"/>
    </source>
</evidence>
<organism evidence="5 6">
    <name type="scientific">Paraburkholderia aromaticivorans</name>
    <dbReference type="NCBI Taxonomy" id="2026199"/>
    <lineage>
        <taxon>Bacteria</taxon>
        <taxon>Pseudomonadati</taxon>
        <taxon>Pseudomonadota</taxon>
        <taxon>Betaproteobacteria</taxon>
        <taxon>Burkholderiales</taxon>
        <taxon>Burkholderiaceae</taxon>
        <taxon>Paraburkholderia</taxon>
    </lineage>
</organism>
<evidence type="ECO:0000256" key="3">
    <source>
        <dbReference type="ARBA" id="ARBA00022840"/>
    </source>
</evidence>
<reference evidence="5 6" key="1">
    <citation type="submission" date="2017-08" db="EMBL/GenBank/DDBJ databases">
        <title>Identification and genetic characteristics of simultaneous BTEX- and naphthalene-degrading Paraburkholderia sp. BN5 isolated from petroleum-contaminated soil.</title>
        <authorList>
            <person name="Lee Y."/>
            <person name="Jeon C.O."/>
        </authorList>
    </citation>
    <scope>NUCLEOTIDE SEQUENCE [LARGE SCALE GENOMIC DNA]</scope>
    <source>
        <strain evidence="5 6">BN5</strain>
    </source>
</reference>
<evidence type="ECO:0000259" key="4">
    <source>
        <dbReference type="Pfam" id="PF00005"/>
    </source>
</evidence>
<dbReference type="Proteomes" id="UP000215158">
    <property type="component" value="Chromosome 2"/>
</dbReference>
<dbReference type="OrthoDB" id="9802264at2"/>
<keyword evidence="2" id="KW-0547">Nucleotide-binding</keyword>
<evidence type="ECO:0000313" key="6">
    <source>
        <dbReference type="Proteomes" id="UP000215158"/>
    </source>
</evidence>
<dbReference type="InterPro" id="IPR050319">
    <property type="entry name" value="ABC_transp_ATP-bind"/>
</dbReference>
<dbReference type="GO" id="GO:0016887">
    <property type="term" value="F:ATP hydrolysis activity"/>
    <property type="evidence" value="ECO:0007669"/>
    <property type="project" value="InterPro"/>
</dbReference>
<accession>A0A248VVS3</accession>
<dbReference type="AlphaFoldDB" id="A0A248VVS3"/>
<protein>
    <recommendedName>
        <fullName evidence="4">ABC transporter domain-containing protein</fullName>
    </recommendedName>
</protein>
<dbReference type="Pfam" id="PF00005">
    <property type="entry name" value="ABC_tran"/>
    <property type="match status" value="1"/>
</dbReference>
<gene>
    <name evidence="5" type="ORF">CJU94_30800</name>
</gene>
<dbReference type="EMBL" id="CP022990">
    <property type="protein sequence ID" value="ASW02460.1"/>
    <property type="molecule type" value="Genomic_DNA"/>
</dbReference>
<name>A0A248VVS3_9BURK</name>
<sequence>MEHQLSGGQKQRVCIARAFAAEPTILVCDEPTSALDPLVAQSPLSLFVRLQRESGIALLFITHDVENVRAVADAVLAIEEGHATYVDAPQQEAFFEQPALRLATKSWPGGFQA</sequence>
<keyword evidence="3" id="KW-0067">ATP-binding</keyword>
<keyword evidence="6" id="KW-1185">Reference proteome</keyword>
<dbReference type="GO" id="GO:0005524">
    <property type="term" value="F:ATP binding"/>
    <property type="evidence" value="ECO:0007669"/>
    <property type="project" value="UniProtKB-KW"/>
</dbReference>